<protein>
    <submittedName>
        <fullName evidence="2">Uncharacterized protein</fullName>
    </submittedName>
</protein>
<name>S8BSR1_9LAMI</name>
<proteinExistence type="predicted"/>
<gene>
    <name evidence="2" type="ORF">M569_17187</name>
</gene>
<dbReference type="Proteomes" id="UP000015453">
    <property type="component" value="Unassembled WGS sequence"/>
</dbReference>
<sequence length="72" mass="7718">MSEGLKGVSVVVTAVDDDDENGDRDSEGSSVEQQAVSSDSVICKDLSIAEITKVFVTVTSKIHKQENKSFVK</sequence>
<evidence type="ECO:0000256" key="1">
    <source>
        <dbReference type="SAM" id="MobiDB-lite"/>
    </source>
</evidence>
<evidence type="ECO:0000313" key="2">
    <source>
        <dbReference type="EMBL" id="EPS57630.1"/>
    </source>
</evidence>
<evidence type="ECO:0000313" key="3">
    <source>
        <dbReference type="Proteomes" id="UP000015453"/>
    </source>
</evidence>
<feature type="region of interest" description="Disordered" evidence="1">
    <location>
        <begin position="1"/>
        <end position="39"/>
    </location>
</feature>
<dbReference type="EMBL" id="AUSU01010015">
    <property type="protein sequence ID" value="EPS57630.1"/>
    <property type="molecule type" value="Genomic_DNA"/>
</dbReference>
<reference evidence="2 3" key="1">
    <citation type="journal article" date="2013" name="BMC Genomics">
        <title>The miniature genome of a carnivorous plant Genlisea aurea contains a low number of genes and short non-coding sequences.</title>
        <authorList>
            <person name="Leushkin E.V."/>
            <person name="Sutormin R.A."/>
            <person name="Nabieva E.R."/>
            <person name="Penin A.A."/>
            <person name="Kondrashov A.S."/>
            <person name="Logacheva M.D."/>
        </authorList>
    </citation>
    <scope>NUCLEOTIDE SEQUENCE [LARGE SCALE GENOMIC DNA]</scope>
</reference>
<comment type="caution">
    <text evidence="2">The sequence shown here is derived from an EMBL/GenBank/DDBJ whole genome shotgun (WGS) entry which is preliminary data.</text>
</comment>
<organism evidence="2 3">
    <name type="scientific">Genlisea aurea</name>
    <dbReference type="NCBI Taxonomy" id="192259"/>
    <lineage>
        <taxon>Eukaryota</taxon>
        <taxon>Viridiplantae</taxon>
        <taxon>Streptophyta</taxon>
        <taxon>Embryophyta</taxon>
        <taxon>Tracheophyta</taxon>
        <taxon>Spermatophyta</taxon>
        <taxon>Magnoliopsida</taxon>
        <taxon>eudicotyledons</taxon>
        <taxon>Gunneridae</taxon>
        <taxon>Pentapetalae</taxon>
        <taxon>asterids</taxon>
        <taxon>lamiids</taxon>
        <taxon>Lamiales</taxon>
        <taxon>Lentibulariaceae</taxon>
        <taxon>Genlisea</taxon>
    </lineage>
</organism>
<accession>S8BSR1</accession>
<dbReference type="AlphaFoldDB" id="S8BSR1"/>
<keyword evidence="3" id="KW-1185">Reference proteome</keyword>